<dbReference type="VEuPathDB" id="FungiDB:H257_01099"/>
<dbReference type="GeneID" id="20803095"/>
<gene>
    <name evidence="1" type="ORF">H257_01099</name>
</gene>
<dbReference type="AlphaFoldDB" id="W4H915"/>
<evidence type="ECO:0000313" key="1">
    <source>
        <dbReference type="EMBL" id="ETV87573.1"/>
    </source>
</evidence>
<reference evidence="1" key="1">
    <citation type="submission" date="2013-12" db="EMBL/GenBank/DDBJ databases">
        <title>The Genome Sequence of Aphanomyces astaci APO3.</title>
        <authorList>
            <consortium name="The Broad Institute Genomics Platform"/>
            <person name="Russ C."/>
            <person name="Tyler B."/>
            <person name="van West P."/>
            <person name="Dieguez-Uribeondo J."/>
            <person name="Young S.K."/>
            <person name="Zeng Q."/>
            <person name="Gargeya S."/>
            <person name="Fitzgerald M."/>
            <person name="Abouelleil A."/>
            <person name="Alvarado L."/>
            <person name="Chapman S.B."/>
            <person name="Gainer-Dewar J."/>
            <person name="Goldberg J."/>
            <person name="Griggs A."/>
            <person name="Gujja S."/>
            <person name="Hansen M."/>
            <person name="Howarth C."/>
            <person name="Imamovic A."/>
            <person name="Ireland A."/>
            <person name="Larimer J."/>
            <person name="McCowan C."/>
            <person name="Murphy C."/>
            <person name="Pearson M."/>
            <person name="Poon T.W."/>
            <person name="Priest M."/>
            <person name="Roberts A."/>
            <person name="Saif S."/>
            <person name="Shea T."/>
            <person name="Sykes S."/>
            <person name="Wortman J."/>
            <person name="Nusbaum C."/>
            <person name="Birren B."/>
        </authorList>
    </citation>
    <scope>NUCLEOTIDE SEQUENCE [LARGE SCALE GENOMIC DNA]</scope>
    <source>
        <strain evidence="1">APO3</strain>
    </source>
</reference>
<protein>
    <submittedName>
        <fullName evidence="1">Uncharacterized protein</fullName>
    </submittedName>
</protein>
<name>W4H915_APHAT</name>
<dbReference type="OrthoDB" id="60541at2759"/>
<proteinExistence type="predicted"/>
<accession>W4H915</accession>
<dbReference type="EMBL" id="KI913115">
    <property type="protein sequence ID" value="ETV87573.1"/>
    <property type="molecule type" value="Genomic_DNA"/>
</dbReference>
<sequence length="678" mass="74630">MDTLFPAPIPKKHSGMELRCTNADCSSGVAGGRTSPRSGGANGWRRCTTSLATTDRARGHIMDVDLHADLVRLDEVASKVAMMRASAEKVLEDICSPTTGFLAEVSSSIKHVDAAWQSARNHIPDNARTAIVSDFVKFLTDSLDVRNTAGLSQLVQAFVDHDTATVDAFIANSINVVVFAKAAAAVVVKHEDTTVVPSTPDGRSIRLAENVALVTKRPEPAVKRPRASLEAERTIADEIEPKRGHLTLLESNNNDIHSKIHDVELFASALDRSLGKAFANNKWLRVVAREPWTDWSNAFVPFLPGHSPGQVALNGELQAFFIVHGRAMWERYFYLGTSLDPRNTMPSKRFRRLRASFGELVQSLYALEGVDVFLFLEAYRSGHRSCSTRSRWTRRFLDQCTKRWPSYQGYWAPPVEATTSLSHEYGFEKFEPMACLDWMGKTSLLQDKWISPNFVAKLFAEMEAKRPTFDAAQSPYVSVMHPAKALPTFQKEMSFSLCYCSNMRRVHKAKHADPTAATAAAALDGAVRQFERARDDAVKAIDTLSSSVANVAEVATSTVSPPDRATLTAQTVDDFVKYLVKRFDVSNLEGLTSLAKAFVFHPSEKSPQVDAFVANGLDVVLHARRCAAQGVPGTLVVLPAMADEALEGLTDGQIEFVQLKVAQVKRVRRAVVEGNLNP</sequence>
<organism evidence="1">
    <name type="scientific">Aphanomyces astaci</name>
    <name type="common">Crayfish plague agent</name>
    <dbReference type="NCBI Taxonomy" id="112090"/>
    <lineage>
        <taxon>Eukaryota</taxon>
        <taxon>Sar</taxon>
        <taxon>Stramenopiles</taxon>
        <taxon>Oomycota</taxon>
        <taxon>Saprolegniomycetes</taxon>
        <taxon>Saprolegniales</taxon>
        <taxon>Verrucalvaceae</taxon>
        <taxon>Aphanomyces</taxon>
    </lineage>
</organism>
<dbReference type="RefSeq" id="XP_009822436.1">
    <property type="nucleotide sequence ID" value="XM_009824134.1"/>
</dbReference>